<feature type="domain" description="VOC" evidence="1">
    <location>
        <begin position="19"/>
        <end position="139"/>
    </location>
</feature>
<name>Q0B8T0_BURCM</name>
<dbReference type="EMBL" id="CP000441">
    <property type="protein sequence ID" value="ABI89443.1"/>
    <property type="molecule type" value="Genomic_DNA"/>
</dbReference>
<dbReference type="PANTHER" id="PTHR46142:SF3">
    <property type="entry name" value="F18B13.24 PROTEIN"/>
    <property type="match status" value="1"/>
</dbReference>
<dbReference type="Pfam" id="PF00903">
    <property type="entry name" value="Glyoxalase"/>
    <property type="match status" value="1"/>
</dbReference>
<dbReference type="PANTHER" id="PTHR46142">
    <property type="match status" value="1"/>
</dbReference>
<dbReference type="InterPro" id="IPR029068">
    <property type="entry name" value="Glyas_Bleomycin-R_OHBP_Dase"/>
</dbReference>
<dbReference type="SUPFAM" id="SSF54593">
    <property type="entry name" value="Glyoxalase/Bleomycin resistance protein/Dihydroxybiphenyl dioxygenase"/>
    <property type="match status" value="1"/>
</dbReference>
<dbReference type="KEGG" id="bam:Bamb_3889"/>
<organism evidence="2 3">
    <name type="scientific">Burkholderia ambifaria (strain ATCC BAA-244 / DSM 16087 / CCUG 44356 / LMG 19182 / AMMD)</name>
    <name type="common">Burkholderia cepacia (strain AMMD)</name>
    <dbReference type="NCBI Taxonomy" id="339670"/>
    <lineage>
        <taxon>Bacteria</taxon>
        <taxon>Pseudomonadati</taxon>
        <taxon>Pseudomonadota</taxon>
        <taxon>Betaproteobacteria</taxon>
        <taxon>Burkholderiales</taxon>
        <taxon>Burkholderiaceae</taxon>
        <taxon>Burkholderia</taxon>
        <taxon>Burkholderia cepacia complex</taxon>
    </lineage>
</organism>
<gene>
    <name evidence="2" type="ordered locus">Bamb_3889</name>
</gene>
<evidence type="ECO:0000313" key="2">
    <source>
        <dbReference type="EMBL" id="ABI89443.1"/>
    </source>
</evidence>
<proteinExistence type="predicted"/>
<keyword evidence="3" id="KW-1185">Reference proteome</keyword>
<reference evidence="2" key="1">
    <citation type="submission" date="2006-08" db="EMBL/GenBank/DDBJ databases">
        <title>Complete sequence of Chromosome 2 of Burkholderia cepacia AMMD.</title>
        <authorList>
            <consortium name="US DOE Joint Genome Institute"/>
            <person name="Copeland A."/>
            <person name="Lucas S."/>
            <person name="Lapidus A."/>
            <person name="Barry K."/>
            <person name="Detter J.C."/>
            <person name="Glavina del Rio T."/>
            <person name="Hammon N."/>
            <person name="Israni S."/>
            <person name="Pitluck S."/>
            <person name="Bruce D."/>
            <person name="Chain P."/>
            <person name="Malfatti S."/>
            <person name="Shin M."/>
            <person name="Vergez L."/>
            <person name="Schmutz J."/>
            <person name="Larimer F."/>
            <person name="Land M."/>
            <person name="Hauser L."/>
            <person name="Kyrpides N."/>
            <person name="Kim E."/>
            <person name="Parke J."/>
            <person name="Coenye T."/>
            <person name="Konstantinidis K."/>
            <person name="Ramette A."/>
            <person name="Tiedje J."/>
            <person name="Richardson P."/>
        </authorList>
    </citation>
    <scope>NUCLEOTIDE SEQUENCE</scope>
    <source>
        <strain evidence="2">AMMD</strain>
    </source>
</reference>
<protein>
    <submittedName>
        <fullName evidence="2">Glyoxalase/bleomycin resistance protein/dioxygenase</fullName>
    </submittedName>
</protein>
<dbReference type="InterPro" id="IPR004360">
    <property type="entry name" value="Glyas_Fos-R_dOase_dom"/>
</dbReference>
<dbReference type="AlphaFoldDB" id="Q0B8T0"/>
<dbReference type="GO" id="GO:0051213">
    <property type="term" value="F:dioxygenase activity"/>
    <property type="evidence" value="ECO:0007669"/>
    <property type="project" value="UniProtKB-KW"/>
</dbReference>
<dbReference type="Gene3D" id="3.10.180.10">
    <property type="entry name" value="2,3-Dihydroxybiphenyl 1,2-Dioxygenase, domain 1"/>
    <property type="match status" value="1"/>
</dbReference>
<evidence type="ECO:0000259" key="1">
    <source>
        <dbReference type="PROSITE" id="PS51819"/>
    </source>
</evidence>
<accession>Q0B8T0</accession>
<dbReference type="eggNOG" id="COG0346">
    <property type="taxonomic scope" value="Bacteria"/>
</dbReference>
<sequence>MLCHAHLARTGQPAMSVIGLNHYNLRADRATLDTLRDFYVNVVGLELGYRPPFQSAGYWLYAAGQAILHLSEARPGEVRPSHVVNTFDHMAFSCENAADMERRLTDAQVRYSRRYVPLTRQLQIFFADPAGNGVELNFAQPDDISGGDAG</sequence>
<evidence type="ECO:0000313" key="3">
    <source>
        <dbReference type="Proteomes" id="UP000000662"/>
    </source>
</evidence>
<dbReference type="Proteomes" id="UP000000662">
    <property type="component" value="Chromosome 2"/>
</dbReference>
<dbReference type="InterPro" id="IPR037523">
    <property type="entry name" value="VOC_core"/>
</dbReference>
<dbReference type="PROSITE" id="PS51819">
    <property type="entry name" value="VOC"/>
    <property type="match status" value="1"/>
</dbReference>